<evidence type="ECO:0000256" key="1">
    <source>
        <dbReference type="SAM" id="MobiDB-lite"/>
    </source>
</evidence>
<dbReference type="InterPro" id="IPR031563">
    <property type="entry name" value="MOT1/MOT2"/>
</dbReference>
<dbReference type="InParanoid" id="A0A7N2LNP5"/>
<gene>
    <name evidence="3" type="primary">LOC115992881</name>
</gene>
<dbReference type="EMBL" id="LRBV02000005">
    <property type="status" value="NOT_ANNOTATED_CDS"/>
    <property type="molecule type" value="Genomic_DNA"/>
</dbReference>
<name>A0A7N2LNP5_QUELO</name>
<dbReference type="PANTHER" id="PTHR31970:SF9">
    <property type="entry name" value="MOLYBDATE TRANSPORTER 2"/>
    <property type="match status" value="1"/>
</dbReference>
<keyword evidence="4" id="KW-1185">Reference proteome</keyword>
<proteinExistence type="predicted"/>
<dbReference type="GO" id="GO:0015098">
    <property type="term" value="F:molybdate ion transmembrane transporter activity"/>
    <property type="evidence" value="ECO:0007669"/>
    <property type="project" value="InterPro"/>
</dbReference>
<feature type="transmembrane region" description="Helical" evidence="2">
    <location>
        <begin position="414"/>
        <end position="443"/>
    </location>
</feature>
<feature type="transmembrane region" description="Helical" evidence="2">
    <location>
        <begin position="380"/>
        <end position="402"/>
    </location>
</feature>
<feature type="transmembrane region" description="Helical" evidence="2">
    <location>
        <begin position="232"/>
        <end position="252"/>
    </location>
</feature>
<dbReference type="KEGG" id="qlo:115992881"/>
<keyword evidence="2" id="KW-1133">Transmembrane helix</keyword>
<organism evidence="3 4">
    <name type="scientific">Quercus lobata</name>
    <name type="common">Valley oak</name>
    <dbReference type="NCBI Taxonomy" id="97700"/>
    <lineage>
        <taxon>Eukaryota</taxon>
        <taxon>Viridiplantae</taxon>
        <taxon>Streptophyta</taxon>
        <taxon>Embryophyta</taxon>
        <taxon>Tracheophyta</taxon>
        <taxon>Spermatophyta</taxon>
        <taxon>Magnoliopsida</taxon>
        <taxon>eudicotyledons</taxon>
        <taxon>Gunneridae</taxon>
        <taxon>Pentapetalae</taxon>
        <taxon>rosids</taxon>
        <taxon>fabids</taxon>
        <taxon>Fagales</taxon>
        <taxon>Fagaceae</taxon>
        <taxon>Quercus</taxon>
    </lineage>
</organism>
<dbReference type="OrthoDB" id="5402974at2759"/>
<evidence type="ECO:0000256" key="2">
    <source>
        <dbReference type="SAM" id="Phobius"/>
    </source>
</evidence>
<dbReference type="EnsemblPlants" id="QL05p026809:mrna">
    <property type="protein sequence ID" value="QL05p026809:mrna:CDS:1"/>
    <property type="gene ID" value="QL05p026809"/>
</dbReference>
<evidence type="ECO:0000313" key="3">
    <source>
        <dbReference type="EnsemblPlants" id="QL05p026809:mrna:CDS:1"/>
    </source>
</evidence>
<dbReference type="GeneID" id="115992881"/>
<accession>A0A7N2LNP5</accession>
<dbReference type="RefSeq" id="XP_030972985.1">
    <property type="nucleotide sequence ID" value="XM_031117125.1"/>
</dbReference>
<evidence type="ECO:0000313" key="4">
    <source>
        <dbReference type="Proteomes" id="UP000594261"/>
    </source>
</evidence>
<dbReference type="Proteomes" id="UP000594261">
    <property type="component" value="Chromosome 5"/>
</dbReference>
<sequence length="475" mass="50922">MDQATTTTTPLLSTPWRHRLPLKTSLSSELSGAVGDLGTYIPIVLTLTLVSHLDLGTTLIFTSLYNIATGLLFDIPMPVQPMKSIAAVAVAESSSGHLTVPQIAAAGLSTSIVLLFLGSTGLMSFLYRFLPLPVVRGVQLSQGLSFAFTAIKYIRYNQDLVTSKSGTPRSLLGFDGLVVALVSLLFLILTTGAGDHHDDNQGDHENQTLRARDDDDDCRQPRSRREYTRLKFLSSIPSALIVFLVGLFLCFLRDPSVFKDLKFGPSKISVLKITWEDWKIGFVRAAIPQIPLSILNSVIAVCKLSGDLFPDREASAMKVSVSVAVMNFVGCWFGAMPVCHGAGGLAGQYRFGGRSGLSVVFLGIGKLVLGLVFGNSFGMILGQFPIGILGVLLLFAGIELAMACRDMNTKEESFVMLVCAAVSLTGSSAALGFGCGILLFLLLKLRQKVDCCGNGFLRSNKPKSSVDGETNSIIP</sequence>
<feature type="transmembrane region" description="Helical" evidence="2">
    <location>
        <begin position="356"/>
        <end position="374"/>
    </location>
</feature>
<keyword evidence="2" id="KW-0472">Membrane</keyword>
<dbReference type="OMA" id="GSMPVCH"/>
<dbReference type="Pfam" id="PF16983">
    <property type="entry name" value="MFS_MOT1"/>
    <property type="match status" value="2"/>
</dbReference>
<dbReference type="Gramene" id="QL05p026809:mrna">
    <property type="protein sequence ID" value="QL05p026809:mrna:CDS:1"/>
    <property type="gene ID" value="QL05p026809"/>
</dbReference>
<feature type="region of interest" description="Disordered" evidence="1">
    <location>
        <begin position="197"/>
        <end position="220"/>
    </location>
</feature>
<evidence type="ECO:0008006" key="5">
    <source>
        <dbReference type="Google" id="ProtNLM"/>
    </source>
</evidence>
<reference evidence="3" key="2">
    <citation type="submission" date="2021-01" db="UniProtKB">
        <authorList>
            <consortium name="EnsemblPlants"/>
        </authorList>
    </citation>
    <scope>IDENTIFICATION</scope>
</reference>
<keyword evidence="2" id="KW-0812">Transmembrane</keyword>
<feature type="transmembrane region" description="Helical" evidence="2">
    <location>
        <begin position="103"/>
        <end position="127"/>
    </location>
</feature>
<dbReference type="AlphaFoldDB" id="A0A7N2LNP5"/>
<reference evidence="3 4" key="1">
    <citation type="journal article" date="2016" name="G3 (Bethesda)">
        <title>First Draft Assembly and Annotation of the Genome of a California Endemic Oak Quercus lobata Nee (Fagaceae).</title>
        <authorList>
            <person name="Sork V.L."/>
            <person name="Fitz-Gibbon S.T."/>
            <person name="Puiu D."/>
            <person name="Crepeau M."/>
            <person name="Gugger P.F."/>
            <person name="Sherman R."/>
            <person name="Stevens K."/>
            <person name="Langley C.H."/>
            <person name="Pellegrini M."/>
            <person name="Salzberg S.L."/>
        </authorList>
    </citation>
    <scope>NUCLEOTIDE SEQUENCE [LARGE SCALE GENOMIC DNA]</scope>
    <source>
        <strain evidence="3 4">cv. SW786</strain>
    </source>
</reference>
<feature type="transmembrane region" description="Helical" evidence="2">
    <location>
        <begin position="171"/>
        <end position="189"/>
    </location>
</feature>
<protein>
    <recommendedName>
        <fullName evidence="5">Molybdate transporter 2</fullName>
    </recommendedName>
</protein>
<dbReference type="PANTHER" id="PTHR31970">
    <property type="match status" value="1"/>
</dbReference>